<feature type="chain" id="PRO_5006058914" description="RxLR-like protein" evidence="1">
    <location>
        <begin position="21"/>
        <end position="79"/>
    </location>
</feature>
<organism evidence="2 3">
    <name type="scientific">Plasmopara halstedii</name>
    <name type="common">Downy mildew of sunflower</name>
    <dbReference type="NCBI Taxonomy" id="4781"/>
    <lineage>
        <taxon>Eukaryota</taxon>
        <taxon>Sar</taxon>
        <taxon>Stramenopiles</taxon>
        <taxon>Oomycota</taxon>
        <taxon>Peronosporomycetes</taxon>
        <taxon>Peronosporales</taxon>
        <taxon>Peronosporaceae</taxon>
        <taxon>Plasmopara</taxon>
    </lineage>
</organism>
<dbReference type="RefSeq" id="XP_024581579.1">
    <property type="nucleotide sequence ID" value="XM_024715930.2"/>
</dbReference>
<evidence type="ECO:0000313" key="2">
    <source>
        <dbReference type="EMBL" id="CEG45210.1"/>
    </source>
</evidence>
<accession>A0A0P1AT62</accession>
<name>A0A0P1AT62_PLAHL</name>
<evidence type="ECO:0000313" key="3">
    <source>
        <dbReference type="Proteomes" id="UP000054928"/>
    </source>
</evidence>
<dbReference type="GeneID" id="36409836"/>
<dbReference type="EMBL" id="CCYD01001551">
    <property type="protein sequence ID" value="CEG45210.1"/>
    <property type="molecule type" value="Genomic_DNA"/>
</dbReference>
<keyword evidence="3" id="KW-1185">Reference proteome</keyword>
<proteinExistence type="predicted"/>
<keyword evidence="1" id="KW-0732">Signal</keyword>
<reference evidence="3" key="1">
    <citation type="submission" date="2014-09" db="EMBL/GenBank/DDBJ databases">
        <authorList>
            <person name="Sharma Rahul"/>
            <person name="Thines Marco"/>
        </authorList>
    </citation>
    <scope>NUCLEOTIDE SEQUENCE [LARGE SCALE GENOMIC DNA]</scope>
</reference>
<sequence>MRVLLCLVIAGIAMIDNTKADILDSLWNDVEKSADNFKEGTIQKVEDDTKDYVDNAHSKYKETRDDAKDLLDNFRSDDD</sequence>
<dbReference type="AlphaFoldDB" id="A0A0P1AT62"/>
<evidence type="ECO:0000256" key="1">
    <source>
        <dbReference type="SAM" id="SignalP"/>
    </source>
</evidence>
<evidence type="ECO:0008006" key="4">
    <source>
        <dbReference type="Google" id="ProtNLM"/>
    </source>
</evidence>
<feature type="signal peptide" evidence="1">
    <location>
        <begin position="1"/>
        <end position="20"/>
    </location>
</feature>
<dbReference type="Proteomes" id="UP000054928">
    <property type="component" value="Unassembled WGS sequence"/>
</dbReference>
<protein>
    <recommendedName>
        <fullName evidence="4">RxLR-like protein</fullName>
    </recommendedName>
</protein>